<feature type="domain" description="ABC transporter" evidence="4">
    <location>
        <begin position="31"/>
        <end position="94"/>
    </location>
</feature>
<sequence>MPEVLRLERITKKYHLRGGFFGREGRTFYALKDINLSLAADEILGVLGESGCGKSTLAKVALGLEWPEEGRVIIDGQDFWTLSQKERQKLRQKIQ</sequence>
<dbReference type="InterPro" id="IPR003439">
    <property type="entry name" value="ABC_transporter-like_ATP-bd"/>
</dbReference>
<dbReference type="GO" id="GO:0005524">
    <property type="term" value="F:ATP binding"/>
    <property type="evidence" value="ECO:0007669"/>
    <property type="project" value="UniProtKB-KW"/>
</dbReference>
<evidence type="ECO:0000256" key="3">
    <source>
        <dbReference type="ARBA" id="ARBA00022840"/>
    </source>
</evidence>
<dbReference type="Proteomes" id="UP000886101">
    <property type="component" value="Unassembled WGS sequence"/>
</dbReference>
<keyword evidence="3 5" id="KW-0067">ATP-binding</keyword>
<gene>
    <name evidence="5" type="ORF">ENJ96_01810</name>
</gene>
<keyword evidence="2" id="KW-0547">Nucleotide-binding</keyword>
<organism evidence="5">
    <name type="scientific">Thermodesulfatator atlanticus</name>
    <dbReference type="NCBI Taxonomy" id="501497"/>
    <lineage>
        <taxon>Bacteria</taxon>
        <taxon>Pseudomonadati</taxon>
        <taxon>Thermodesulfobacteriota</taxon>
        <taxon>Thermodesulfobacteria</taxon>
        <taxon>Thermodesulfobacteriales</taxon>
        <taxon>Thermodesulfatatoraceae</taxon>
        <taxon>Thermodesulfatator</taxon>
    </lineage>
</organism>
<dbReference type="PANTHER" id="PTHR43776">
    <property type="entry name" value="TRANSPORT ATP-BINDING PROTEIN"/>
    <property type="match status" value="1"/>
</dbReference>
<reference evidence="5" key="1">
    <citation type="journal article" date="2020" name="mSystems">
        <title>Genome- and Community-Level Interaction Insights into Carbon Utilization and Element Cycling Functions of Hydrothermarchaeota in Hydrothermal Sediment.</title>
        <authorList>
            <person name="Zhou Z."/>
            <person name="Liu Y."/>
            <person name="Xu W."/>
            <person name="Pan J."/>
            <person name="Luo Z.H."/>
            <person name="Li M."/>
        </authorList>
    </citation>
    <scope>NUCLEOTIDE SEQUENCE [LARGE SCALE GENOMIC DNA]</scope>
    <source>
        <strain evidence="5">HyVt-533</strain>
    </source>
</reference>
<dbReference type="Gene3D" id="3.40.50.300">
    <property type="entry name" value="P-loop containing nucleotide triphosphate hydrolases"/>
    <property type="match status" value="1"/>
</dbReference>
<dbReference type="InterPro" id="IPR050319">
    <property type="entry name" value="ABC_transp_ATP-bind"/>
</dbReference>
<dbReference type="Pfam" id="PF00005">
    <property type="entry name" value="ABC_tran"/>
    <property type="match status" value="1"/>
</dbReference>
<evidence type="ECO:0000256" key="1">
    <source>
        <dbReference type="ARBA" id="ARBA00022448"/>
    </source>
</evidence>
<evidence type="ECO:0000256" key="2">
    <source>
        <dbReference type="ARBA" id="ARBA00022741"/>
    </source>
</evidence>
<dbReference type="InterPro" id="IPR027417">
    <property type="entry name" value="P-loop_NTPase"/>
</dbReference>
<dbReference type="SUPFAM" id="SSF52540">
    <property type="entry name" value="P-loop containing nucleoside triphosphate hydrolases"/>
    <property type="match status" value="1"/>
</dbReference>
<name>A0A7V5NYI7_9BACT</name>
<dbReference type="EMBL" id="DROK01000053">
    <property type="protein sequence ID" value="HHI96567.1"/>
    <property type="molecule type" value="Genomic_DNA"/>
</dbReference>
<feature type="non-terminal residue" evidence="5">
    <location>
        <position position="95"/>
    </location>
</feature>
<dbReference type="AlphaFoldDB" id="A0A7V5NYI7"/>
<accession>A0A7V5NYI7</accession>
<keyword evidence="1" id="KW-0813">Transport</keyword>
<protein>
    <submittedName>
        <fullName evidence="5">ATP-binding cassette domain-containing protein</fullName>
    </submittedName>
</protein>
<comment type="caution">
    <text evidence="5">The sequence shown here is derived from an EMBL/GenBank/DDBJ whole genome shotgun (WGS) entry which is preliminary data.</text>
</comment>
<evidence type="ECO:0000313" key="5">
    <source>
        <dbReference type="EMBL" id="HHI96567.1"/>
    </source>
</evidence>
<proteinExistence type="predicted"/>
<dbReference type="GO" id="GO:0016887">
    <property type="term" value="F:ATP hydrolysis activity"/>
    <property type="evidence" value="ECO:0007669"/>
    <property type="project" value="InterPro"/>
</dbReference>
<evidence type="ECO:0000259" key="4">
    <source>
        <dbReference type="Pfam" id="PF00005"/>
    </source>
</evidence>